<gene>
    <name evidence="1" type="primary">flgG</name>
    <name evidence="1" type="ORF">RV045_12060</name>
</gene>
<name>A0ACC6P4J6_9BURK</name>
<evidence type="ECO:0000313" key="2">
    <source>
        <dbReference type="Proteomes" id="UP001364695"/>
    </source>
</evidence>
<accession>A0ACC6P4J6</accession>
<sequence>MIRSLWIAKTGMEAQQMQLDAVSHNLANSSTTGFKRSHVEFEDLIYQNLRQVGSPNGDEGQLPTGLQLGLGVRPVATARNFEQGGLQQTTNELDMAINGRGFFQIELPDGTTAYTRNGHFKLDSQGQIVDNNGLRLQPGFTVPADTIKVSISSRGEVSATLPGQATPQVLGQIQLANFVNAAGLEPKGDNLFTQTAASGEPVVAEPGTQNMGLVNQGYVENSNVNVVEELVTMIQTQRAYELNAKAITTSDQMLAKLAQL</sequence>
<keyword evidence="1" id="KW-0282">Flagellum</keyword>
<keyword evidence="1" id="KW-0966">Cell projection</keyword>
<dbReference type="EMBL" id="JAWDIE010000020">
    <property type="protein sequence ID" value="MEJ7139156.1"/>
    <property type="molecule type" value="Genomic_DNA"/>
</dbReference>
<dbReference type="Proteomes" id="UP001364695">
    <property type="component" value="Unassembled WGS sequence"/>
</dbReference>
<keyword evidence="1" id="KW-0969">Cilium</keyword>
<organism evidence="1 2">
    <name type="scientific">Amphibiibacter pelophylacis</name>
    <dbReference type="NCBI Taxonomy" id="1799477"/>
    <lineage>
        <taxon>Bacteria</taxon>
        <taxon>Pseudomonadati</taxon>
        <taxon>Pseudomonadota</taxon>
        <taxon>Betaproteobacteria</taxon>
        <taxon>Burkholderiales</taxon>
        <taxon>Sphaerotilaceae</taxon>
        <taxon>Amphibiibacter</taxon>
    </lineage>
</organism>
<evidence type="ECO:0000313" key="1">
    <source>
        <dbReference type="EMBL" id="MEJ7139156.1"/>
    </source>
</evidence>
<proteinExistence type="predicted"/>
<reference evidence="1" key="1">
    <citation type="submission" date="2023-10" db="EMBL/GenBank/DDBJ databases">
        <title>Amphibacter perezi, gen. nov., sp. nov. a novel taxa of the family Comamonadaceae, class Betaproteobacteria isolated from the skin microbiota of Pelophylax perezi from different populations.</title>
        <authorList>
            <person name="Costa S."/>
            <person name="Proenca D.N."/>
            <person name="Lopes I."/>
            <person name="Morais P.V."/>
        </authorList>
    </citation>
    <scope>NUCLEOTIDE SEQUENCE</scope>
    <source>
        <strain evidence="1">SL12-8</strain>
    </source>
</reference>
<comment type="caution">
    <text evidence="1">The sequence shown here is derived from an EMBL/GenBank/DDBJ whole genome shotgun (WGS) entry which is preliminary data.</text>
</comment>
<keyword evidence="2" id="KW-1185">Reference proteome</keyword>
<protein>
    <submittedName>
        <fullName evidence="1">Flagellar basal-body rod protein FlgG</fullName>
    </submittedName>
</protein>